<dbReference type="AlphaFoldDB" id="A0A1E5UJL8"/>
<keyword evidence="3" id="KW-1185">Reference proteome</keyword>
<feature type="compositionally biased region" description="Basic and acidic residues" evidence="1">
    <location>
        <begin position="1"/>
        <end position="19"/>
    </location>
</feature>
<protein>
    <recommendedName>
        <fullName evidence="4">Btz domain-containing protein</fullName>
    </recommendedName>
</protein>
<dbReference type="Proteomes" id="UP000095767">
    <property type="component" value="Unassembled WGS sequence"/>
</dbReference>
<name>A0A1E5UJL8_9POAL</name>
<feature type="region of interest" description="Disordered" evidence="1">
    <location>
        <begin position="235"/>
        <end position="372"/>
    </location>
</feature>
<feature type="region of interest" description="Disordered" evidence="1">
    <location>
        <begin position="1"/>
        <end position="114"/>
    </location>
</feature>
<feature type="compositionally biased region" description="Basic and acidic residues" evidence="1">
    <location>
        <begin position="185"/>
        <end position="203"/>
    </location>
</feature>
<proteinExistence type="predicted"/>
<evidence type="ECO:0000313" key="2">
    <source>
        <dbReference type="EMBL" id="OEL13061.1"/>
    </source>
</evidence>
<dbReference type="OrthoDB" id="1920561at2759"/>
<accession>A0A1E5UJL8</accession>
<dbReference type="PANTHER" id="PTHR36364:SF1">
    <property type="entry name" value="OS03G0203000 PROTEIN"/>
    <property type="match status" value="1"/>
</dbReference>
<gene>
    <name evidence="2" type="ORF">BAE44_0025920</name>
</gene>
<feature type="region of interest" description="Disordered" evidence="1">
    <location>
        <begin position="168"/>
        <end position="214"/>
    </location>
</feature>
<evidence type="ECO:0000256" key="1">
    <source>
        <dbReference type="SAM" id="MobiDB-lite"/>
    </source>
</evidence>
<comment type="caution">
    <text evidence="2">The sequence shown here is derived from an EMBL/GenBank/DDBJ whole genome shotgun (WGS) entry which is preliminary data.</text>
</comment>
<reference evidence="2 3" key="1">
    <citation type="submission" date="2016-09" db="EMBL/GenBank/DDBJ databases">
        <title>The draft genome of Dichanthelium oligosanthes: A C3 panicoid grass species.</title>
        <authorList>
            <person name="Studer A.J."/>
            <person name="Schnable J.C."/>
            <person name="Brutnell T.P."/>
        </authorList>
    </citation>
    <scope>NUCLEOTIDE SEQUENCE [LARGE SCALE GENOMIC DNA]</scope>
    <source>
        <strain evidence="3">cv. Kellogg 1175</strain>
        <tissue evidence="2">Leaf</tissue>
    </source>
</reference>
<organism evidence="2 3">
    <name type="scientific">Dichanthelium oligosanthes</name>
    <dbReference type="NCBI Taxonomy" id="888268"/>
    <lineage>
        <taxon>Eukaryota</taxon>
        <taxon>Viridiplantae</taxon>
        <taxon>Streptophyta</taxon>
        <taxon>Embryophyta</taxon>
        <taxon>Tracheophyta</taxon>
        <taxon>Spermatophyta</taxon>
        <taxon>Magnoliopsida</taxon>
        <taxon>Liliopsida</taxon>
        <taxon>Poales</taxon>
        <taxon>Poaceae</taxon>
        <taxon>PACMAD clade</taxon>
        <taxon>Panicoideae</taxon>
        <taxon>Panicodae</taxon>
        <taxon>Paniceae</taxon>
        <taxon>Dichantheliinae</taxon>
        <taxon>Dichanthelium</taxon>
    </lineage>
</organism>
<feature type="compositionally biased region" description="Basic and acidic residues" evidence="1">
    <location>
        <begin position="348"/>
        <end position="357"/>
    </location>
</feature>
<dbReference type="EMBL" id="LWDX02074915">
    <property type="protein sequence ID" value="OEL13061.1"/>
    <property type="molecule type" value="Genomic_DNA"/>
</dbReference>
<feature type="compositionally biased region" description="Basic and acidic residues" evidence="1">
    <location>
        <begin position="290"/>
        <end position="330"/>
    </location>
</feature>
<sequence>MTTREPHEASRRAGRDSHGRRPQSSSRSRRDDPSPRRRRDDRMHESDRAHYRSRDEESQKVSDRDRKLNRDSEQRDDLPNAESKSVSDAKNDPSTRHERSPRGTKRSSESREAWRPRSFTQIQYHAMYRLCGQIGKCGSSFMTHAFKCQLFITIDYLCLYVQHNERGSVGQGGRRYDRQASGYGRHRDQKEHLADRDKQKDAGHSLQGKVEQDNCDSTWRHDGFFQLEEEAPLAKKRPPFLETKMQDSAATVADPDSGSRKPDQPWPTSAIRDERRYYHPRGIGNHRPFVRADDRGFRRGFPDHRSEGQRNVYDSRGRFPDRGGMDRDRFSNPYGGRGNGYNQTFGDQGEKWKHDLYDQSNRSPPPKTEEEQIAKVEALLAL</sequence>
<feature type="compositionally biased region" description="Basic and acidic residues" evidence="1">
    <location>
        <begin position="85"/>
        <end position="114"/>
    </location>
</feature>
<dbReference type="PANTHER" id="PTHR36364">
    <property type="entry name" value="OS03G0203000 PROTEIN"/>
    <property type="match status" value="1"/>
</dbReference>
<dbReference type="STRING" id="888268.A0A1E5UJL8"/>
<evidence type="ECO:0000313" key="3">
    <source>
        <dbReference type="Proteomes" id="UP000095767"/>
    </source>
</evidence>
<feature type="compositionally biased region" description="Basic and acidic residues" evidence="1">
    <location>
        <begin position="28"/>
        <end position="78"/>
    </location>
</feature>
<evidence type="ECO:0008006" key="4">
    <source>
        <dbReference type="Google" id="ProtNLM"/>
    </source>
</evidence>